<accession>A0A2M9HGA9</accession>
<dbReference type="PROSITE" id="PS51257">
    <property type="entry name" value="PROKAR_LIPOPROTEIN"/>
    <property type="match status" value="1"/>
</dbReference>
<dbReference type="PANTHER" id="PTHR43077:SF5">
    <property type="entry name" value="PHAGE INFECTION PROTEIN"/>
    <property type="match status" value="1"/>
</dbReference>
<dbReference type="RefSeq" id="WP_100512398.1">
    <property type="nucleotide sequence ID" value="NZ_PEBK01000002.1"/>
</dbReference>
<dbReference type="Pfam" id="PF12051">
    <property type="entry name" value="DUF3533"/>
    <property type="match status" value="1"/>
</dbReference>
<reference evidence="9 10" key="1">
    <citation type="submission" date="2017-10" db="EMBL/GenBank/DDBJ databases">
        <title>Draft genome sequences of strains TRE 1, TRE 9, TRE H and TRI 7, isolated from tamarins, belonging to four potential novel Bifidobacterium species.</title>
        <authorList>
            <person name="Mattarelli P."/>
            <person name="Modesto M."/>
            <person name="Puglisi E."/>
            <person name="Morelli L."/>
            <person name="Spezio C."/>
            <person name="Bonetti A."/>
            <person name="Sandri C."/>
        </authorList>
    </citation>
    <scope>NUCLEOTIDE SEQUENCE [LARGE SCALE GENOMIC DNA]</scope>
    <source>
        <strain evidence="10">TRI7</strain>
    </source>
</reference>
<feature type="transmembrane region" description="Helical" evidence="6">
    <location>
        <begin position="335"/>
        <end position="358"/>
    </location>
</feature>
<dbReference type="EMBL" id="PEBK01000002">
    <property type="protein sequence ID" value="PJM75864.1"/>
    <property type="molecule type" value="Genomic_DNA"/>
</dbReference>
<evidence type="ECO:0000256" key="6">
    <source>
        <dbReference type="SAM" id="Phobius"/>
    </source>
</evidence>
<gene>
    <name evidence="9" type="ORF">CSQ87_03100</name>
</gene>
<feature type="domain" description="DUF3533" evidence="7">
    <location>
        <begin position="270"/>
        <end position="438"/>
    </location>
</feature>
<evidence type="ECO:0000259" key="8">
    <source>
        <dbReference type="Pfam" id="PF12698"/>
    </source>
</evidence>
<evidence type="ECO:0000256" key="4">
    <source>
        <dbReference type="ARBA" id="ARBA00023136"/>
    </source>
</evidence>
<comment type="subcellular location">
    <subcellularLocation>
        <location evidence="1">Membrane</location>
        <topology evidence="1">Multi-pass membrane protein</topology>
    </subcellularLocation>
</comment>
<evidence type="ECO:0000256" key="5">
    <source>
        <dbReference type="SAM" id="MobiDB-lite"/>
    </source>
</evidence>
<sequence length="481" mass="50848">MRSKTAIIRTLCMPLAVIVGVSCLMALMFYPMMNASVRELPVAVLSLDEGATVQGKAMNVGDTMVEKLTSGEAPSDGTDTADDSGDDADADADSPMVWHEVKSQSELDRGLADHDYYAAIVIPEDFTAKQVAKQQTAMKEKIAESTALAQVMVKAQTEAQAQAQQAAMAQVQAKGLTGAAAQQFAQQYAKQYVQQAVQSAVQKAAAQSMQSGQSAQSGQSSESDSADAADAPTITVTIDNGKSPLVANLLKSSLPTVLGKTGATVETKVINEGDTSHVKSNALPTATMMGLNVLIMPTFMMSMVVSIIAVAVLGPKSYDDKAQRWKTLAMQMGSALVYSLLVALGADCVRAVTGAGWLDWSAVMFLWLASFAIMAVLFGLLNISVPLGVLTGVLTFGLGMTAGLFPFELLPGFWRDWVYGWVPQRYIGEGIRAVLYNGDGWWNTATGPLLITLGIGLVIVVIAGLLPLRTHGKAVKAGKRS</sequence>
<feature type="transmembrane region" description="Helical" evidence="6">
    <location>
        <begin position="12"/>
        <end position="33"/>
    </location>
</feature>
<evidence type="ECO:0008006" key="11">
    <source>
        <dbReference type="Google" id="ProtNLM"/>
    </source>
</evidence>
<evidence type="ECO:0000259" key="7">
    <source>
        <dbReference type="Pfam" id="PF12051"/>
    </source>
</evidence>
<evidence type="ECO:0000313" key="10">
    <source>
        <dbReference type="Proteomes" id="UP000231451"/>
    </source>
</evidence>
<dbReference type="AlphaFoldDB" id="A0A2M9HGA9"/>
<feature type="compositionally biased region" description="Acidic residues" evidence="5">
    <location>
        <begin position="79"/>
        <end position="92"/>
    </location>
</feature>
<evidence type="ECO:0000256" key="3">
    <source>
        <dbReference type="ARBA" id="ARBA00022989"/>
    </source>
</evidence>
<keyword evidence="4 6" id="KW-0472">Membrane</keyword>
<feature type="transmembrane region" description="Helical" evidence="6">
    <location>
        <begin position="388"/>
        <end position="407"/>
    </location>
</feature>
<dbReference type="PANTHER" id="PTHR43077">
    <property type="entry name" value="TRANSPORT PERMEASE YVFS-RELATED"/>
    <property type="match status" value="1"/>
</dbReference>
<keyword evidence="2 6" id="KW-0812">Transmembrane</keyword>
<dbReference type="GO" id="GO:0016020">
    <property type="term" value="C:membrane"/>
    <property type="evidence" value="ECO:0007669"/>
    <property type="project" value="UniProtKB-SubCell"/>
</dbReference>
<feature type="transmembrane region" description="Helical" evidence="6">
    <location>
        <begin position="289"/>
        <end position="314"/>
    </location>
</feature>
<feature type="transmembrane region" description="Helical" evidence="6">
    <location>
        <begin position="445"/>
        <end position="466"/>
    </location>
</feature>
<keyword evidence="3 6" id="KW-1133">Transmembrane helix</keyword>
<evidence type="ECO:0000256" key="1">
    <source>
        <dbReference type="ARBA" id="ARBA00004141"/>
    </source>
</evidence>
<feature type="region of interest" description="Disordered" evidence="5">
    <location>
        <begin position="68"/>
        <end position="93"/>
    </location>
</feature>
<dbReference type="InterPro" id="IPR013525">
    <property type="entry name" value="ABC2_TM"/>
</dbReference>
<feature type="transmembrane region" description="Helical" evidence="6">
    <location>
        <begin position="364"/>
        <end position="381"/>
    </location>
</feature>
<organism evidence="9 10">
    <name type="scientific">Bifidobacterium simiarum</name>
    <dbReference type="NCBI Taxonomy" id="2045441"/>
    <lineage>
        <taxon>Bacteria</taxon>
        <taxon>Bacillati</taxon>
        <taxon>Actinomycetota</taxon>
        <taxon>Actinomycetes</taxon>
        <taxon>Bifidobacteriales</taxon>
        <taxon>Bifidobacteriaceae</taxon>
        <taxon>Bifidobacterium</taxon>
    </lineage>
</organism>
<dbReference type="GO" id="GO:0140359">
    <property type="term" value="F:ABC-type transporter activity"/>
    <property type="evidence" value="ECO:0007669"/>
    <property type="project" value="InterPro"/>
</dbReference>
<comment type="caution">
    <text evidence="9">The sequence shown here is derived from an EMBL/GenBank/DDBJ whole genome shotgun (WGS) entry which is preliminary data.</text>
</comment>
<dbReference type="InterPro" id="IPR051328">
    <property type="entry name" value="T7SS_ABC-Transporter"/>
</dbReference>
<dbReference type="InterPro" id="IPR022703">
    <property type="entry name" value="DUF3533"/>
</dbReference>
<dbReference type="Proteomes" id="UP000231451">
    <property type="component" value="Unassembled WGS sequence"/>
</dbReference>
<protein>
    <recommendedName>
        <fullName evidence="11">DUF3533 domain-containing protein</fullName>
    </recommendedName>
</protein>
<dbReference type="OrthoDB" id="4571363at2"/>
<proteinExistence type="predicted"/>
<evidence type="ECO:0000256" key="2">
    <source>
        <dbReference type="ARBA" id="ARBA00022692"/>
    </source>
</evidence>
<name>A0A2M9HGA9_9BIFI</name>
<evidence type="ECO:0000313" key="9">
    <source>
        <dbReference type="EMBL" id="PJM75864.1"/>
    </source>
</evidence>
<dbReference type="Pfam" id="PF12698">
    <property type="entry name" value="ABC2_membrane_3"/>
    <property type="match status" value="1"/>
</dbReference>
<feature type="domain" description="ABC-2 type transporter transmembrane" evidence="8">
    <location>
        <begin position="14"/>
        <end position="168"/>
    </location>
</feature>
<keyword evidence="10" id="KW-1185">Reference proteome</keyword>